<dbReference type="EMBL" id="JARMQG010000010">
    <property type="protein sequence ID" value="MED3561219.1"/>
    <property type="molecule type" value="Genomic_DNA"/>
</dbReference>
<keyword evidence="3" id="KW-1185">Reference proteome</keyword>
<proteinExistence type="predicted"/>
<dbReference type="RefSeq" id="WP_327966063.1">
    <property type="nucleotide sequence ID" value="NZ_JARMQG010000010.1"/>
</dbReference>
<evidence type="ECO:0000256" key="1">
    <source>
        <dbReference type="SAM" id="MobiDB-lite"/>
    </source>
</evidence>
<accession>A0ABU6N4S4</accession>
<feature type="region of interest" description="Disordered" evidence="1">
    <location>
        <begin position="1"/>
        <end position="22"/>
    </location>
</feature>
<sequence>MKFSNQSLEKLRGVHKRARHKVSGKHNLDKYFENPIIHREIQGDRIYVPLNLEKVWYGA</sequence>
<protein>
    <submittedName>
        <fullName evidence="2">Uncharacterized protein</fullName>
    </submittedName>
</protein>
<organism evidence="2 3">
    <name type="scientific">Bacillus xiapuensis</name>
    <dbReference type="NCBI Taxonomy" id="2014075"/>
    <lineage>
        <taxon>Bacteria</taxon>
        <taxon>Bacillati</taxon>
        <taxon>Bacillota</taxon>
        <taxon>Bacilli</taxon>
        <taxon>Bacillales</taxon>
        <taxon>Bacillaceae</taxon>
        <taxon>Bacillus</taxon>
    </lineage>
</organism>
<name>A0ABU6N4S4_9BACI</name>
<reference evidence="2 3" key="1">
    <citation type="submission" date="2023-03" db="EMBL/GenBank/DDBJ databases">
        <title>Bacillus Genome Sequencing.</title>
        <authorList>
            <person name="Dunlap C."/>
        </authorList>
    </citation>
    <scope>NUCLEOTIDE SEQUENCE [LARGE SCALE GENOMIC DNA]</scope>
    <source>
        <strain evidence="2 3">B-14544</strain>
    </source>
</reference>
<evidence type="ECO:0000313" key="2">
    <source>
        <dbReference type="EMBL" id="MED3561219.1"/>
    </source>
</evidence>
<evidence type="ECO:0000313" key="3">
    <source>
        <dbReference type="Proteomes" id="UP001330749"/>
    </source>
</evidence>
<feature type="compositionally biased region" description="Basic residues" evidence="1">
    <location>
        <begin position="13"/>
        <end position="22"/>
    </location>
</feature>
<dbReference type="Proteomes" id="UP001330749">
    <property type="component" value="Unassembled WGS sequence"/>
</dbReference>
<gene>
    <name evidence="2" type="ORF">P4447_01440</name>
</gene>
<comment type="caution">
    <text evidence="2">The sequence shown here is derived from an EMBL/GenBank/DDBJ whole genome shotgun (WGS) entry which is preliminary data.</text>
</comment>